<dbReference type="HOGENOM" id="CLU_087670_0_0_1"/>
<protein>
    <submittedName>
        <fullName evidence="2">Uncharacterized protein</fullName>
    </submittedName>
</protein>
<dbReference type="GeneID" id="18937215"/>
<accession>F4RD57</accession>
<dbReference type="AlphaFoldDB" id="F4RD57"/>
<feature type="compositionally biased region" description="Low complexity" evidence="1">
    <location>
        <begin position="124"/>
        <end position="138"/>
    </location>
</feature>
<dbReference type="Proteomes" id="UP000001072">
    <property type="component" value="Unassembled WGS sequence"/>
</dbReference>
<feature type="region of interest" description="Disordered" evidence="1">
    <location>
        <begin position="124"/>
        <end position="143"/>
    </location>
</feature>
<reference evidence="3" key="1">
    <citation type="journal article" date="2011" name="Proc. Natl. Acad. Sci. U.S.A.">
        <title>Obligate biotrophy features unraveled by the genomic analysis of rust fungi.</title>
        <authorList>
            <person name="Duplessis S."/>
            <person name="Cuomo C.A."/>
            <person name="Lin Y.-C."/>
            <person name="Aerts A."/>
            <person name="Tisserant E."/>
            <person name="Veneault-Fourrey C."/>
            <person name="Joly D.L."/>
            <person name="Hacquard S."/>
            <person name="Amselem J."/>
            <person name="Cantarel B.L."/>
            <person name="Chiu R."/>
            <person name="Coutinho P.M."/>
            <person name="Feau N."/>
            <person name="Field M."/>
            <person name="Frey P."/>
            <person name="Gelhaye E."/>
            <person name="Goldberg J."/>
            <person name="Grabherr M.G."/>
            <person name="Kodira C.D."/>
            <person name="Kohler A."/>
            <person name="Kuees U."/>
            <person name="Lindquist E.A."/>
            <person name="Lucas S.M."/>
            <person name="Mago R."/>
            <person name="Mauceli E."/>
            <person name="Morin E."/>
            <person name="Murat C."/>
            <person name="Pangilinan J.L."/>
            <person name="Park R."/>
            <person name="Pearson M."/>
            <person name="Quesneville H."/>
            <person name="Rouhier N."/>
            <person name="Sakthikumar S."/>
            <person name="Salamov A.A."/>
            <person name="Schmutz J."/>
            <person name="Selles B."/>
            <person name="Shapiro H."/>
            <person name="Tanguay P."/>
            <person name="Tuskan G.A."/>
            <person name="Henrissat B."/>
            <person name="Van de Peer Y."/>
            <person name="Rouze P."/>
            <person name="Ellis J.G."/>
            <person name="Dodds P.N."/>
            <person name="Schein J.E."/>
            <person name="Zhong S."/>
            <person name="Hamelin R.C."/>
            <person name="Grigoriev I.V."/>
            <person name="Szabo L.J."/>
            <person name="Martin F."/>
        </authorList>
    </citation>
    <scope>NUCLEOTIDE SEQUENCE [LARGE SCALE GENOMIC DNA]</scope>
    <source>
        <strain evidence="3">98AG31 / pathotype 3-4-7</strain>
    </source>
</reference>
<keyword evidence="3" id="KW-1185">Reference proteome</keyword>
<proteinExistence type="predicted"/>
<sequence>MSNSNLLISNLSAVSSQNEANIVASVVTEETAPRPSVNDALGEEPLEASATITTGDDAAATGWMNAFFEPPTPHLMGADAPAHLVDMGPLHRPGTSERDQFNCAHEVVVQVLFKIHTENEVVLTNPDNSTNSTSTKPSTGRRSVGTTINLAWLVSP</sequence>
<dbReference type="VEuPathDB" id="FungiDB:MELLADRAFT_95361"/>
<evidence type="ECO:0000256" key="1">
    <source>
        <dbReference type="SAM" id="MobiDB-lite"/>
    </source>
</evidence>
<evidence type="ECO:0000313" key="2">
    <source>
        <dbReference type="EMBL" id="EGG09844.1"/>
    </source>
</evidence>
<dbReference type="KEGG" id="mlr:MELLADRAFT_95361"/>
<name>F4RD57_MELLP</name>
<organism evidence="3">
    <name type="scientific">Melampsora larici-populina (strain 98AG31 / pathotype 3-4-7)</name>
    <name type="common">Poplar leaf rust fungus</name>
    <dbReference type="NCBI Taxonomy" id="747676"/>
    <lineage>
        <taxon>Eukaryota</taxon>
        <taxon>Fungi</taxon>
        <taxon>Dikarya</taxon>
        <taxon>Basidiomycota</taxon>
        <taxon>Pucciniomycotina</taxon>
        <taxon>Pucciniomycetes</taxon>
        <taxon>Pucciniales</taxon>
        <taxon>Melampsoraceae</taxon>
        <taxon>Melampsora</taxon>
    </lineage>
</organism>
<evidence type="ECO:0000313" key="3">
    <source>
        <dbReference type="Proteomes" id="UP000001072"/>
    </source>
</evidence>
<gene>
    <name evidence="2" type="ORF">MELLADRAFT_95361</name>
</gene>
<dbReference type="InParanoid" id="F4RD57"/>
<dbReference type="EMBL" id="GL883096">
    <property type="protein sequence ID" value="EGG09844.1"/>
    <property type="molecule type" value="Genomic_DNA"/>
</dbReference>
<dbReference type="RefSeq" id="XP_007406898.1">
    <property type="nucleotide sequence ID" value="XM_007406836.1"/>
</dbReference>